<dbReference type="EMBL" id="BLLF01001911">
    <property type="protein sequence ID" value="GFH21819.1"/>
    <property type="molecule type" value="Genomic_DNA"/>
</dbReference>
<reference evidence="2 3" key="1">
    <citation type="submission" date="2020-02" db="EMBL/GenBank/DDBJ databases">
        <title>Draft genome sequence of Haematococcus lacustris strain NIES-144.</title>
        <authorList>
            <person name="Morimoto D."/>
            <person name="Nakagawa S."/>
            <person name="Yoshida T."/>
            <person name="Sawayama S."/>
        </authorList>
    </citation>
    <scope>NUCLEOTIDE SEQUENCE [LARGE SCALE GENOMIC DNA]</scope>
    <source>
        <strain evidence="2 3">NIES-144</strain>
    </source>
</reference>
<sequence length="60" mass="6720">MLAANGCHAAFIKCLNKQQRSGKQGFSTMQEKLPAKGKEYPGLGYKRVRDKPLKAQLQQQ</sequence>
<feature type="region of interest" description="Disordered" evidence="1">
    <location>
        <begin position="19"/>
        <end position="60"/>
    </location>
</feature>
<protein>
    <submittedName>
        <fullName evidence="2">Uncharacterized protein</fullName>
    </submittedName>
</protein>
<organism evidence="2 3">
    <name type="scientific">Haematococcus lacustris</name>
    <name type="common">Green alga</name>
    <name type="synonym">Haematococcus pluvialis</name>
    <dbReference type="NCBI Taxonomy" id="44745"/>
    <lineage>
        <taxon>Eukaryota</taxon>
        <taxon>Viridiplantae</taxon>
        <taxon>Chlorophyta</taxon>
        <taxon>core chlorophytes</taxon>
        <taxon>Chlorophyceae</taxon>
        <taxon>CS clade</taxon>
        <taxon>Chlamydomonadales</taxon>
        <taxon>Haematococcaceae</taxon>
        <taxon>Haematococcus</taxon>
    </lineage>
</organism>
<evidence type="ECO:0000313" key="3">
    <source>
        <dbReference type="Proteomes" id="UP000485058"/>
    </source>
</evidence>
<dbReference type="Proteomes" id="UP000485058">
    <property type="component" value="Unassembled WGS sequence"/>
</dbReference>
<dbReference type="AlphaFoldDB" id="A0A699ZQ71"/>
<gene>
    <name evidence="2" type="ORF">HaLaN_19189</name>
</gene>
<keyword evidence="3" id="KW-1185">Reference proteome</keyword>
<feature type="compositionally biased region" description="Polar residues" evidence="1">
    <location>
        <begin position="19"/>
        <end position="30"/>
    </location>
</feature>
<name>A0A699ZQ71_HAELA</name>
<accession>A0A699ZQ71</accession>
<comment type="caution">
    <text evidence="2">The sequence shown here is derived from an EMBL/GenBank/DDBJ whole genome shotgun (WGS) entry which is preliminary data.</text>
</comment>
<evidence type="ECO:0000256" key="1">
    <source>
        <dbReference type="SAM" id="MobiDB-lite"/>
    </source>
</evidence>
<evidence type="ECO:0000313" key="2">
    <source>
        <dbReference type="EMBL" id="GFH21819.1"/>
    </source>
</evidence>
<proteinExistence type="predicted"/>